<accession>A0A345BYW4</accession>
<dbReference type="KEGG" id="rue:DT065_09005"/>
<dbReference type="GO" id="GO:0110001">
    <property type="term" value="C:toxin-antitoxin complex"/>
    <property type="evidence" value="ECO:0007669"/>
    <property type="project" value="InterPro"/>
</dbReference>
<evidence type="ECO:0000256" key="3">
    <source>
        <dbReference type="ARBA" id="ARBA00022801"/>
    </source>
</evidence>
<dbReference type="InterPro" id="IPR008201">
    <property type="entry name" value="HepT-like"/>
</dbReference>
<name>A0A345BYW4_9BACI</name>
<dbReference type="Proteomes" id="UP000252100">
    <property type="component" value="Chromosome"/>
</dbReference>
<keyword evidence="1" id="KW-1277">Toxin-antitoxin system</keyword>
<dbReference type="RefSeq" id="WP_114372668.1">
    <property type="nucleotide sequence ID" value="NZ_CP031092.1"/>
</dbReference>
<protein>
    <submittedName>
        <fullName evidence="5">DUF86 domain-containing protein</fullName>
    </submittedName>
</protein>
<proteinExistence type="inferred from homology"/>
<dbReference type="PANTHER" id="PTHR33397">
    <property type="entry name" value="UPF0331 PROTEIN YUTE"/>
    <property type="match status" value="1"/>
</dbReference>
<gene>
    <name evidence="5" type="ORF">DT065_09005</name>
</gene>
<dbReference type="AlphaFoldDB" id="A0A345BYW4"/>
<keyword evidence="6" id="KW-1185">Reference proteome</keyword>
<dbReference type="PANTHER" id="PTHR33397:SF5">
    <property type="entry name" value="RNASE YUTE-RELATED"/>
    <property type="match status" value="1"/>
</dbReference>
<dbReference type="InterPro" id="IPR037038">
    <property type="entry name" value="HepT-like_sf"/>
</dbReference>
<dbReference type="Gene3D" id="1.20.120.580">
    <property type="entry name" value="bsu32300-like"/>
    <property type="match status" value="1"/>
</dbReference>
<reference evidence="5 6" key="1">
    <citation type="journal article" date="2018" name="J. Microbiol.">
        <title>Salicibibacter kimchii gen. nov., sp. nov., a moderately halophilic and alkalitolerant bacterium in the family Bacillaceae, isolated from kimchi.</title>
        <authorList>
            <person name="Jang J.Y."/>
            <person name="Oh Y.J."/>
            <person name="Lim S.K."/>
            <person name="Park H.K."/>
            <person name="Lee C."/>
            <person name="Kim J.Y."/>
            <person name="Lee M.A."/>
            <person name="Choi H.J."/>
        </authorList>
    </citation>
    <scope>NUCLEOTIDE SEQUENCE [LARGE SCALE GENOMIC DNA]</scope>
    <source>
        <strain evidence="5 6">NKC1-1</strain>
    </source>
</reference>
<organism evidence="5 6">
    <name type="scientific">Salicibibacter kimchii</name>
    <dbReference type="NCBI Taxonomy" id="2099786"/>
    <lineage>
        <taxon>Bacteria</taxon>
        <taxon>Bacillati</taxon>
        <taxon>Bacillota</taxon>
        <taxon>Bacilli</taxon>
        <taxon>Bacillales</taxon>
        <taxon>Bacillaceae</taxon>
        <taxon>Salicibibacter</taxon>
    </lineage>
</organism>
<keyword evidence="2" id="KW-0540">Nuclease</keyword>
<evidence type="ECO:0000256" key="2">
    <source>
        <dbReference type="ARBA" id="ARBA00022722"/>
    </source>
</evidence>
<comment type="similarity">
    <text evidence="4">Belongs to the HepT RNase toxin family.</text>
</comment>
<dbReference type="Pfam" id="PF01934">
    <property type="entry name" value="HepT-like"/>
    <property type="match status" value="1"/>
</dbReference>
<evidence type="ECO:0000313" key="5">
    <source>
        <dbReference type="EMBL" id="AXF56145.1"/>
    </source>
</evidence>
<dbReference type="GO" id="GO:0016787">
    <property type="term" value="F:hydrolase activity"/>
    <property type="evidence" value="ECO:0007669"/>
    <property type="project" value="UniProtKB-KW"/>
</dbReference>
<keyword evidence="3" id="KW-0378">Hydrolase</keyword>
<evidence type="ECO:0000256" key="4">
    <source>
        <dbReference type="ARBA" id="ARBA00024207"/>
    </source>
</evidence>
<dbReference type="OrthoDB" id="2375467at2"/>
<dbReference type="InterPro" id="IPR052379">
    <property type="entry name" value="Type_VII_TA_RNase"/>
</dbReference>
<sequence length="148" mass="17406">MYFVDRTLLEKRLQYLEKLLRTFRGQNEWADPLEKLALERMTHSWLEAMIDVGNQMIDGFIMRDAGGYSDIINVLEDEKVIGEQMANALQTVLVWRKTLVNDYLNINHGELEAILRTHEREMEYFPNAVRVYLEEELGPVSAFLPDER</sequence>
<evidence type="ECO:0000256" key="1">
    <source>
        <dbReference type="ARBA" id="ARBA00022649"/>
    </source>
</evidence>
<evidence type="ECO:0000313" key="6">
    <source>
        <dbReference type="Proteomes" id="UP000252100"/>
    </source>
</evidence>
<dbReference type="GO" id="GO:0004540">
    <property type="term" value="F:RNA nuclease activity"/>
    <property type="evidence" value="ECO:0007669"/>
    <property type="project" value="InterPro"/>
</dbReference>
<dbReference type="EMBL" id="CP031092">
    <property type="protein sequence ID" value="AXF56145.1"/>
    <property type="molecule type" value="Genomic_DNA"/>
</dbReference>